<feature type="domain" description="PH" evidence="4">
    <location>
        <begin position="1705"/>
        <end position="1740"/>
    </location>
</feature>
<dbReference type="InterPro" id="IPR001849">
    <property type="entry name" value="PH_domain"/>
</dbReference>
<dbReference type="InterPro" id="IPR001895">
    <property type="entry name" value="RASGEF_cat_dom"/>
</dbReference>
<feature type="compositionally biased region" description="Basic and acidic residues" evidence="3">
    <location>
        <begin position="2045"/>
        <end position="2061"/>
    </location>
</feature>
<dbReference type="SUPFAM" id="SSF48366">
    <property type="entry name" value="Ras GEF"/>
    <property type="match status" value="2"/>
</dbReference>
<feature type="compositionally biased region" description="Basic and acidic residues" evidence="3">
    <location>
        <begin position="84"/>
        <end position="107"/>
    </location>
</feature>
<dbReference type="SMART" id="SM00324">
    <property type="entry name" value="RhoGAP"/>
    <property type="match status" value="1"/>
</dbReference>
<dbReference type="SMART" id="SM00147">
    <property type="entry name" value="RasGEF"/>
    <property type="match status" value="1"/>
</dbReference>
<feature type="region of interest" description="Disordered" evidence="3">
    <location>
        <begin position="2019"/>
        <end position="2129"/>
    </location>
</feature>
<dbReference type="OrthoDB" id="79452at2759"/>
<evidence type="ECO:0000259" key="4">
    <source>
        <dbReference type="PROSITE" id="PS50003"/>
    </source>
</evidence>
<dbReference type="Gene3D" id="1.10.840.10">
    <property type="entry name" value="Ras guanine-nucleotide exchange factors catalytic domain"/>
    <property type="match status" value="1"/>
</dbReference>
<dbReference type="Gene3D" id="2.30.29.30">
    <property type="entry name" value="Pleckstrin-homology domain (PH domain)/Phosphotyrosine-binding domain (PTB)"/>
    <property type="match status" value="1"/>
</dbReference>
<keyword evidence="9" id="KW-1185">Reference proteome</keyword>
<feature type="compositionally biased region" description="Acidic residues" evidence="3">
    <location>
        <begin position="2019"/>
        <end position="2030"/>
    </location>
</feature>
<feature type="compositionally biased region" description="Polar residues" evidence="3">
    <location>
        <begin position="775"/>
        <end position="820"/>
    </location>
</feature>
<accession>A0A9W8E7N6</accession>
<dbReference type="InterPro" id="IPR023578">
    <property type="entry name" value="Ras_GEF_dom_sf"/>
</dbReference>
<dbReference type="Proteomes" id="UP001150925">
    <property type="component" value="Unassembled WGS sequence"/>
</dbReference>
<dbReference type="PANTHER" id="PTHR23176:SF129">
    <property type="entry name" value="RHO GTPASE ACTIVATING PROTEIN AT 16F, ISOFORM E-RELATED"/>
    <property type="match status" value="1"/>
</dbReference>
<dbReference type="PROSITE" id="PS50212">
    <property type="entry name" value="RASGEF_NTER"/>
    <property type="match status" value="1"/>
</dbReference>
<gene>
    <name evidence="8" type="ORF">IWQ62_001949</name>
</gene>
<feature type="region of interest" description="Disordered" evidence="3">
    <location>
        <begin position="128"/>
        <end position="182"/>
    </location>
</feature>
<feature type="domain" description="Ras-GEF" evidence="5">
    <location>
        <begin position="197"/>
        <end position="496"/>
    </location>
</feature>
<feature type="compositionally biased region" description="Polar residues" evidence="3">
    <location>
        <begin position="873"/>
        <end position="884"/>
    </location>
</feature>
<feature type="region of interest" description="Disordered" evidence="3">
    <location>
        <begin position="1612"/>
        <end position="1658"/>
    </location>
</feature>
<dbReference type="PROSITE" id="PS50003">
    <property type="entry name" value="PH_DOMAIN"/>
    <property type="match status" value="1"/>
</dbReference>
<dbReference type="SUPFAM" id="SSF48350">
    <property type="entry name" value="GTPase activation domain, GAP"/>
    <property type="match status" value="1"/>
</dbReference>
<dbReference type="Pfam" id="PF00620">
    <property type="entry name" value="RhoGAP"/>
    <property type="match status" value="1"/>
</dbReference>
<evidence type="ECO:0000256" key="2">
    <source>
        <dbReference type="PROSITE-ProRule" id="PRU00168"/>
    </source>
</evidence>
<dbReference type="Pfam" id="PF00617">
    <property type="entry name" value="RasGEF"/>
    <property type="match status" value="1"/>
</dbReference>
<dbReference type="GO" id="GO:0005737">
    <property type="term" value="C:cytoplasm"/>
    <property type="evidence" value="ECO:0007669"/>
    <property type="project" value="TreeGrafter"/>
</dbReference>
<keyword evidence="2" id="KW-0344">Guanine-nucleotide releasing factor</keyword>
<evidence type="ECO:0000256" key="3">
    <source>
        <dbReference type="SAM" id="MobiDB-lite"/>
    </source>
</evidence>
<dbReference type="InterPro" id="IPR008936">
    <property type="entry name" value="Rho_GTPase_activation_prot"/>
</dbReference>
<name>A0A9W8E7N6_9FUNG</name>
<evidence type="ECO:0000259" key="6">
    <source>
        <dbReference type="PROSITE" id="PS50212"/>
    </source>
</evidence>
<evidence type="ECO:0000259" key="5">
    <source>
        <dbReference type="PROSITE" id="PS50009"/>
    </source>
</evidence>
<dbReference type="GO" id="GO:0005085">
    <property type="term" value="F:guanyl-nucleotide exchange factor activity"/>
    <property type="evidence" value="ECO:0007669"/>
    <property type="project" value="UniProtKB-KW"/>
</dbReference>
<organism evidence="8 9">
    <name type="scientific">Dispira parvispora</name>
    <dbReference type="NCBI Taxonomy" id="1520584"/>
    <lineage>
        <taxon>Eukaryota</taxon>
        <taxon>Fungi</taxon>
        <taxon>Fungi incertae sedis</taxon>
        <taxon>Zoopagomycota</taxon>
        <taxon>Kickxellomycotina</taxon>
        <taxon>Dimargaritomycetes</taxon>
        <taxon>Dimargaritales</taxon>
        <taxon>Dimargaritaceae</taxon>
        <taxon>Dispira</taxon>
    </lineage>
</organism>
<feature type="compositionally biased region" description="Basic and acidic residues" evidence="3">
    <location>
        <begin position="2084"/>
        <end position="2105"/>
    </location>
</feature>
<sequence length="2153" mass="235573">MTPLEFVKELERYTELISSAEETGTQFLQNFGLVLTRWIQWAPEDLTSELLDTIMKLVAKLIVPINMTLATQIKSELSAMLKQREKADKRDKSKNANRSSHEAKDTGTSDLKSTHSKSTIKFAEDPLSAKGKSSLGTTGNRVKSPRLLSKRNGHSSLGVFGTRGGQSTPGSKATPDAPPSLPLATSGLTPTLFLKMDPMELALQLYLYHWQLFFAHNPLQLRQFIAGSSGVGGSPVTGNAGIPSGTNESGLEAHPAIPVAHALHFTHSQPHFLVRLIHCHVLVDLPLTRNSKRSAVLTHWIRVGEAARYLQDAPTWVAIATAVTSPSIIRLQESWNDISASLRSIIQQEWVPILLQHGLLACEAAQPPAKPQVLVVQSTRVPKEGAIVTHPLPPIPYCGTIHQRLAYLDRTEPSTLSAEELAKCTTQRLAVDANHTAFINMGKYWAMYEAVWRALRDSPVQQPRSSRPSSTTVSRSSSRASTNHRASTSSTTTAPRVTRKPSMVGALANSLKGATSSAPSALTALAHHLSPGQDSDPLQPLATYQDYFASLNAMEDASPHHALVNEYDPKHLFQLGVLCEPLASDQYLDHHGPSSNNLEAVVSPLACPEIVVSSRLTHFMAVQGRLDMIGFRTCHDVTYRPRTSNVHTGSVFLTDGTTGAGMGTSGIPSGHHGSTTVGSAAAAAAAAAIRPLTGFGLSSIFASVDSHFFSGNHQAQNQGPRHSSAGNVSGEHSGTANSVSTGLSSSPKSTTLGQSSVISLKGKNASAEYLGHLGTSTSSTVGQSPLRSGTFHTQSESVRMTKVRSNTTSQSQSVHKSPSLSGALLRMSPSKMTLGNRAEPTGGNTLEHSAAPRTLKKKRSVSFPTPPSASLGRAQSSSGANPNLTRHHENKSGSDCQDSATAAENAHDLPVVHPSAMERAKSDSVAINGSASIPHGRPMQGMHAADLPAGAVLCVVAKDLMLRIQHFKSKTFRTRDGRTSSREELMVAIHAGTVERLVDVLVHGVRQFQKQLLTTDLPEQPVMLRGELLLDYSQYQRSFFVTYRSFAKGSEVLHLLERYYKEAVIYVRRLVTLARENGEGPPSTVPTTLVVEAVTRVSPLSKSEEGVVHDVRRRILNLCDYWITHFSADFLNSTVLTEDMVSFLQTINSDPPFDNASENSLTPAHVKERLLQNSIRVSVPTTYRVGGTVSSSDAGDQPVLSRIPTVDLLPFSVDVLLGCFNVEAARLFAQCELQDWLVTFGLLELQTVDMLAWFPSRRTPVPAEEEIVVTDILVALDQVKRYIPNANATTGPTPAPVGLHGTPPVEHLLTKMLPRAVQHLIYYHRNLRQFVISHIAGSDLDLETRVQHLLWWLEVLRVSRADAAGGAINYLRDALTTNLNCNIALTTGPLSVERYHVPSFVEHAVASALVSPESRAFTKAWTEVVAMTGINIDTVESALRYEGSYLQPTSGIARTTMDISAGNNKMGRSTRGGKGTSCRLVPSLAWIFQNMVEMCYDTQDQVVGNEQLVYYEKRRRVMALMMVCEKLSSPAVPPRFRHSEHALPDFAFLRVFADLPSTPLSRVLIVATNENTHQHAYHPTTYAGNISGKLARPFHKLVSEELERIRREGKDREKLVKEQREQVQSQQRRDQERDRQLKKQLKESQQRQAKNEQLLKMSSLMRNASATPNEPEASGLRRMPSVKAALVVNLINSTTDVEHSYTKRDHVFRIITEEGGQYLLQASSKDEMLDWIKCIHEAAKEAAARRLTVFVQDAKRKEHTMAPPFASSMPTRGSVMLEVANEEGGGVLQTPAPHSGATNGMDSTDQLVEPVVEPKAFGIDLAKLMGDRRIPRFVERCLAEVESRGLEEVGIYRVPGSVAGINNLKRAFNAGDWEVPLATDECSDINVVAGALKLFLRELPEPLLTFQLYDGFIHAATVDDYNERLWAIKDLVHALPKPNYMVLKRLVEHLERVTDFEEVNHMYSSNLAIVFGPTLLKPRPGPNSFGTSMSNLGHHQNIVRNLILQYHWIFDIEEEAEVIPEEEEGEEEPSTVEVAEADAVPSESSPKDNNAEKQSLGKESESDLPNTTSSVSPVTVAPNDTTTEDSHGATRTSHDSILDKSEGSRPKKLPQPLKPDTLQYSPPPTLATPALASANLEDELLGVVDKWNIKDPS</sequence>
<feature type="region of interest" description="Disordered" evidence="3">
    <location>
        <begin position="84"/>
        <end position="116"/>
    </location>
</feature>
<dbReference type="InterPro" id="IPR011993">
    <property type="entry name" value="PH-like_dom_sf"/>
</dbReference>
<dbReference type="Gene3D" id="1.10.555.10">
    <property type="entry name" value="Rho GTPase activation protein"/>
    <property type="match status" value="1"/>
</dbReference>
<dbReference type="SUPFAM" id="SSF50729">
    <property type="entry name" value="PH domain-like"/>
    <property type="match status" value="1"/>
</dbReference>
<dbReference type="EMBL" id="JANBPY010000361">
    <property type="protein sequence ID" value="KAJ1967298.1"/>
    <property type="molecule type" value="Genomic_DNA"/>
</dbReference>
<dbReference type="Pfam" id="PF00618">
    <property type="entry name" value="RasGEF_N"/>
    <property type="match status" value="1"/>
</dbReference>
<proteinExistence type="predicted"/>
<dbReference type="InterPro" id="IPR050729">
    <property type="entry name" value="Rho-GAP"/>
</dbReference>
<feature type="region of interest" description="Disordered" evidence="3">
    <location>
        <begin position="712"/>
        <end position="753"/>
    </location>
</feature>
<dbReference type="CDD" id="cd06224">
    <property type="entry name" value="REM"/>
    <property type="match status" value="1"/>
</dbReference>
<feature type="domain" description="N-terminal Ras-GEF" evidence="6">
    <location>
        <begin position="985"/>
        <end position="1169"/>
    </location>
</feature>
<evidence type="ECO:0000259" key="7">
    <source>
        <dbReference type="PROSITE" id="PS50238"/>
    </source>
</evidence>
<dbReference type="InterPro" id="IPR041681">
    <property type="entry name" value="PH_9"/>
</dbReference>
<evidence type="ECO:0000256" key="1">
    <source>
        <dbReference type="ARBA" id="ARBA00022468"/>
    </source>
</evidence>
<feature type="compositionally biased region" description="Low complexity" evidence="3">
    <location>
        <begin position="463"/>
        <end position="496"/>
    </location>
</feature>
<feature type="compositionally biased region" description="Basic and acidic residues" evidence="3">
    <location>
        <begin position="1612"/>
        <end position="1645"/>
    </location>
</feature>
<evidence type="ECO:0000313" key="9">
    <source>
        <dbReference type="Proteomes" id="UP001150925"/>
    </source>
</evidence>
<dbReference type="Pfam" id="PF15410">
    <property type="entry name" value="PH_9"/>
    <property type="match status" value="1"/>
</dbReference>
<dbReference type="PROSITE" id="PS50238">
    <property type="entry name" value="RHOGAP"/>
    <property type="match status" value="1"/>
</dbReference>
<keyword evidence="1" id="KW-0343">GTPase activation</keyword>
<evidence type="ECO:0000313" key="8">
    <source>
        <dbReference type="EMBL" id="KAJ1967298.1"/>
    </source>
</evidence>
<reference evidence="8" key="1">
    <citation type="submission" date="2022-07" db="EMBL/GenBank/DDBJ databases">
        <title>Phylogenomic reconstructions and comparative analyses of Kickxellomycotina fungi.</title>
        <authorList>
            <person name="Reynolds N.K."/>
            <person name="Stajich J.E."/>
            <person name="Barry K."/>
            <person name="Grigoriev I.V."/>
            <person name="Crous P."/>
            <person name="Smith M.E."/>
        </authorList>
    </citation>
    <scope>NUCLEOTIDE SEQUENCE</scope>
    <source>
        <strain evidence="8">RSA 1196</strain>
    </source>
</reference>
<feature type="region of interest" description="Disordered" evidence="3">
    <location>
        <begin position="775"/>
        <end position="901"/>
    </location>
</feature>
<protein>
    <submittedName>
        <fullName evidence="8">Uncharacterized protein</fullName>
    </submittedName>
</protein>
<comment type="caution">
    <text evidence="8">The sequence shown here is derived from an EMBL/GenBank/DDBJ whole genome shotgun (WGS) entry which is preliminary data.</text>
</comment>
<dbReference type="InterPro" id="IPR000651">
    <property type="entry name" value="Ras-like_Gua-exchang_fac_N"/>
</dbReference>
<feature type="domain" description="Rho-GAP" evidence="7">
    <location>
        <begin position="1819"/>
        <end position="2010"/>
    </location>
</feature>
<dbReference type="InterPro" id="IPR036964">
    <property type="entry name" value="RASGEF_cat_dom_sf"/>
</dbReference>
<feature type="compositionally biased region" description="Polar residues" evidence="3">
    <location>
        <begin position="2063"/>
        <end position="2081"/>
    </location>
</feature>
<dbReference type="GO" id="GO:0007264">
    <property type="term" value="P:small GTPase-mediated signal transduction"/>
    <property type="evidence" value="ECO:0007669"/>
    <property type="project" value="InterPro"/>
</dbReference>
<dbReference type="InterPro" id="IPR000198">
    <property type="entry name" value="RhoGAP_dom"/>
</dbReference>
<feature type="region of interest" description="Disordered" evidence="3">
    <location>
        <begin position="458"/>
        <end position="502"/>
    </location>
</feature>
<dbReference type="PROSITE" id="PS50009">
    <property type="entry name" value="RASGEF_CAT"/>
    <property type="match status" value="1"/>
</dbReference>
<dbReference type="PANTHER" id="PTHR23176">
    <property type="entry name" value="RHO/RAC/CDC GTPASE-ACTIVATING PROTEIN"/>
    <property type="match status" value="1"/>
</dbReference>
<dbReference type="Gene3D" id="1.20.870.10">
    <property type="entry name" value="Son of sevenless (SoS) protein Chain: S domain 1"/>
    <property type="match status" value="1"/>
</dbReference>
<dbReference type="GO" id="GO:0005096">
    <property type="term" value="F:GTPase activator activity"/>
    <property type="evidence" value="ECO:0007669"/>
    <property type="project" value="UniProtKB-KW"/>
</dbReference>